<dbReference type="STRING" id="660470.Theba_1850"/>
<reference evidence="1 2" key="1">
    <citation type="journal article" date="2012" name="Genome Biol. Evol.">
        <title>Genome Sequence of the Mesophilic Thermotogales Bacterium Mesotoga prima MesG1.Ag.4.2 Reveals the Largest Thermotogales Genome To Date.</title>
        <authorList>
            <person name="Zhaxybayeva O."/>
            <person name="Swithers K.S."/>
            <person name="Foght J."/>
            <person name="Green A.G."/>
            <person name="Bruce D."/>
            <person name="Detter C."/>
            <person name="Han S."/>
            <person name="Teshima H."/>
            <person name="Han J."/>
            <person name="Woyke T."/>
            <person name="Pitluck S."/>
            <person name="Nolan M."/>
            <person name="Ivanova N."/>
            <person name="Pati A."/>
            <person name="Land M.L."/>
            <person name="Dlutek M."/>
            <person name="Doolittle W.F."/>
            <person name="Noll K.M."/>
            <person name="Nesbo C.L."/>
        </authorList>
    </citation>
    <scope>NUCLEOTIDE SEQUENCE [LARGE SCALE GENOMIC DNA]</scope>
    <source>
        <strain evidence="2">mesG1.Ag.4.2</strain>
    </source>
</reference>
<evidence type="ECO:0008006" key="3">
    <source>
        <dbReference type="Google" id="ProtNLM"/>
    </source>
</evidence>
<proteinExistence type="predicted"/>
<dbReference type="KEGG" id="mpg:Theba_1850"/>
<dbReference type="Proteomes" id="UP000002881">
    <property type="component" value="Chromosome"/>
</dbReference>
<gene>
    <name evidence="1" type="ORF">Theba_1850</name>
</gene>
<protein>
    <recommendedName>
        <fullName evidence="3">Zinc dependent phospholipase C</fullName>
    </recommendedName>
</protein>
<sequence>MDGHDVLTNKCMDMKKAFLSEEVEIKPYCYRAYDQGPYNSSKDGFEDYLGRPYLSRSDEELYLPFFDNKAPRSGRAPAWQILTVYSYEPDFGMDEGLSLSPLQKFMGGSGTWRHEEFHIILRFGEVTDRFLHFDRMSMLANEKGDRYWALRFAARALHYLEDCGTPYHASPGTPIEIFKIPFLYRKQFKKIGFYHKFHDRYLGYRLWRGYEPFLEEIEGTEAGVFDRLEKMAKTIRRRAFDLLPEVELSVKRLIGGNSFENPSPELSKEYYGKLVSSQDTRRLDEVSCKILRNLSSGVKFYLNHLERRLN</sequence>
<accession>I2F6E7</accession>
<dbReference type="AlphaFoldDB" id="I2F6E7"/>
<evidence type="ECO:0000313" key="2">
    <source>
        <dbReference type="Proteomes" id="UP000002881"/>
    </source>
</evidence>
<dbReference type="InterPro" id="IPR008947">
    <property type="entry name" value="PLipase_C/P1_nuclease_dom_sf"/>
</dbReference>
<dbReference type="HOGENOM" id="CLU_862966_0_0_0"/>
<dbReference type="Gene3D" id="1.10.575.10">
    <property type="entry name" value="P1 Nuclease"/>
    <property type="match status" value="1"/>
</dbReference>
<dbReference type="SUPFAM" id="SSF48537">
    <property type="entry name" value="Phospholipase C/P1 nuclease"/>
    <property type="match status" value="1"/>
</dbReference>
<dbReference type="eggNOG" id="ENOG5032KU4">
    <property type="taxonomic scope" value="Bacteria"/>
</dbReference>
<dbReference type="EMBL" id="CP003532">
    <property type="protein sequence ID" value="AFK07500.1"/>
    <property type="molecule type" value="Genomic_DNA"/>
</dbReference>
<keyword evidence="2" id="KW-1185">Reference proteome</keyword>
<organism evidence="1 2">
    <name type="scientific">Mesotoga prima MesG1.Ag.4.2</name>
    <dbReference type="NCBI Taxonomy" id="660470"/>
    <lineage>
        <taxon>Bacteria</taxon>
        <taxon>Thermotogati</taxon>
        <taxon>Thermotogota</taxon>
        <taxon>Thermotogae</taxon>
        <taxon>Kosmotogales</taxon>
        <taxon>Kosmotogaceae</taxon>
        <taxon>Mesotoga</taxon>
    </lineage>
</organism>
<evidence type="ECO:0000313" key="1">
    <source>
        <dbReference type="EMBL" id="AFK07500.1"/>
    </source>
</evidence>
<dbReference type="GO" id="GO:0016788">
    <property type="term" value="F:hydrolase activity, acting on ester bonds"/>
    <property type="evidence" value="ECO:0007669"/>
    <property type="project" value="InterPro"/>
</dbReference>
<name>I2F6E7_9BACT</name>